<dbReference type="RefSeq" id="XP_070857336.1">
    <property type="nucleotide sequence ID" value="XM_071001383.1"/>
</dbReference>
<keyword evidence="2" id="KW-1185">Reference proteome</keyword>
<reference evidence="1 2" key="1">
    <citation type="submission" date="2020-05" db="EMBL/GenBank/DDBJ databases">
        <title>Ceratocystis lukuohia genome.</title>
        <authorList>
            <person name="Harrington T.C."/>
            <person name="Kim K."/>
            <person name="Mayers C.G."/>
        </authorList>
    </citation>
    <scope>NUCLEOTIDE SEQUENCE [LARGE SCALE GENOMIC DNA]</scope>
    <source>
        <strain evidence="1 2">C4212</strain>
    </source>
</reference>
<name>A0ABR4MD08_9PEZI</name>
<evidence type="ECO:0000313" key="1">
    <source>
        <dbReference type="EMBL" id="KAL2886156.1"/>
    </source>
</evidence>
<gene>
    <name evidence="1" type="ORF">HOO65_070618</name>
</gene>
<dbReference type="GeneID" id="98120723"/>
<evidence type="ECO:0000313" key="2">
    <source>
        <dbReference type="Proteomes" id="UP001610728"/>
    </source>
</evidence>
<organism evidence="1 2">
    <name type="scientific">Ceratocystis lukuohia</name>
    <dbReference type="NCBI Taxonomy" id="2019550"/>
    <lineage>
        <taxon>Eukaryota</taxon>
        <taxon>Fungi</taxon>
        <taxon>Dikarya</taxon>
        <taxon>Ascomycota</taxon>
        <taxon>Pezizomycotina</taxon>
        <taxon>Sordariomycetes</taxon>
        <taxon>Hypocreomycetidae</taxon>
        <taxon>Microascales</taxon>
        <taxon>Ceratocystidaceae</taxon>
        <taxon>Ceratocystis</taxon>
    </lineage>
</organism>
<protein>
    <recommendedName>
        <fullName evidence="3">Retrotransposon Copia-like N-terminal domain-containing protein</fullName>
    </recommendedName>
</protein>
<dbReference type="Proteomes" id="UP001610728">
    <property type="component" value="Unassembled WGS sequence"/>
</dbReference>
<evidence type="ECO:0008006" key="3">
    <source>
        <dbReference type="Google" id="ProtNLM"/>
    </source>
</evidence>
<comment type="caution">
    <text evidence="1">The sequence shown here is derived from an EMBL/GenBank/DDBJ whole genome shotgun (WGS) entry which is preliminary data.</text>
</comment>
<proteinExistence type="predicted"/>
<accession>A0ABR4MD08</accession>
<sequence length="259" mass="30110">MDSNPPSTPDEEAQAAFETFIMSLTQAINSDKVSIAPNPPTPRLIDSMTSHVIKLTEINWKQWSRNMIGKFRVLGILYLFKGLEEDEFRNAVEVEKTDQEKAKDEAYAFGLIRAGLDDDALEYIDNAPTPKRCWTMLRTMYEISLDLQHPRMMSKIIQEMEWKEGDEMFLKWHNIQHMFSQFPGCESMIEETTTSCNITRVIIHLWAEHLPSRIASMLKWHLRTSQGEWIKIMLKIDKELKSIPTHNPSARNLRTPNQT</sequence>
<dbReference type="EMBL" id="JABSNW010000007">
    <property type="protein sequence ID" value="KAL2886156.1"/>
    <property type="molecule type" value="Genomic_DNA"/>
</dbReference>